<evidence type="ECO:0000313" key="1">
    <source>
        <dbReference type="EMBL" id="MFD1534814.1"/>
    </source>
</evidence>
<proteinExistence type="predicted"/>
<evidence type="ECO:0000313" key="2">
    <source>
        <dbReference type="Proteomes" id="UP001597145"/>
    </source>
</evidence>
<dbReference type="Gene3D" id="3.20.20.30">
    <property type="entry name" value="Luciferase-like domain"/>
    <property type="match status" value="1"/>
</dbReference>
<organism evidence="1 2">
    <name type="scientific">Pseudonocardia aurantiaca</name>
    <dbReference type="NCBI Taxonomy" id="75290"/>
    <lineage>
        <taxon>Bacteria</taxon>
        <taxon>Bacillati</taxon>
        <taxon>Actinomycetota</taxon>
        <taxon>Actinomycetes</taxon>
        <taxon>Pseudonocardiales</taxon>
        <taxon>Pseudonocardiaceae</taxon>
        <taxon>Pseudonocardia</taxon>
    </lineage>
</organism>
<reference evidence="2" key="1">
    <citation type="journal article" date="2019" name="Int. J. Syst. Evol. Microbiol.">
        <title>The Global Catalogue of Microorganisms (GCM) 10K type strain sequencing project: providing services to taxonomists for standard genome sequencing and annotation.</title>
        <authorList>
            <consortium name="The Broad Institute Genomics Platform"/>
            <consortium name="The Broad Institute Genome Sequencing Center for Infectious Disease"/>
            <person name="Wu L."/>
            <person name="Ma J."/>
        </authorList>
    </citation>
    <scope>NUCLEOTIDE SEQUENCE [LARGE SCALE GENOMIC DNA]</scope>
    <source>
        <strain evidence="2">JCM 12165</strain>
    </source>
</reference>
<dbReference type="RefSeq" id="WP_343982534.1">
    <property type="nucleotide sequence ID" value="NZ_BAAAJG010000015.1"/>
</dbReference>
<dbReference type="EMBL" id="JBHUCP010000045">
    <property type="protein sequence ID" value="MFD1534814.1"/>
    <property type="molecule type" value="Genomic_DNA"/>
</dbReference>
<sequence length="80" mass="8902">MFAEVFVARSSALVGSPAQVLDKVYRQHEAFGNEVTYVQQEAEGLSDAERARSVELFATDVAPTLQTQLPARPFVWKGCW</sequence>
<accession>A0ABW4FW92</accession>
<keyword evidence="2" id="KW-1185">Reference proteome</keyword>
<dbReference type="Proteomes" id="UP001597145">
    <property type="component" value="Unassembled WGS sequence"/>
</dbReference>
<gene>
    <name evidence="1" type="ORF">ACFSCY_35900</name>
</gene>
<comment type="caution">
    <text evidence="1">The sequence shown here is derived from an EMBL/GenBank/DDBJ whole genome shotgun (WGS) entry which is preliminary data.</text>
</comment>
<dbReference type="SUPFAM" id="SSF51679">
    <property type="entry name" value="Bacterial luciferase-like"/>
    <property type="match status" value="1"/>
</dbReference>
<name>A0ABW4FW92_9PSEU</name>
<dbReference type="InterPro" id="IPR036661">
    <property type="entry name" value="Luciferase-like_sf"/>
</dbReference>
<protein>
    <submittedName>
        <fullName evidence="1">Uncharacterized protein</fullName>
    </submittedName>
</protein>